<dbReference type="STRING" id="421072.SAMN04488097_0488"/>
<gene>
    <name evidence="1" type="ORF">IO89_12965</name>
</gene>
<protein>
    <submittedName>
        <fullName evidence="1">Uncharacterized protein</fullName>
    </submittedName>
</protein>
<dbReference type="RefSeq" id="WP_034976856.1">
    <property type="nucleotide sequence ID" value="NZ_FOFI01000001.1"/>
</dbReference>
<keyword evidence="2" id="KW-1185">Reference proteome</keyword>
<name>A0A085BF75_9FLAO</name>
<sequence>MIYYGIVDKINIEHRNGIYGRRKMKQDEVNDFLNLLKENTFANGIVAKLAPYGNIVNLAKEAGTEIFLWYKSIRAAELSITLQHPSEKNDESRTIVIPHHTLNDKFGITKSSDIFYGLFDSFSNRDKAFEKFMKSKGGSELIIVERSSLPKNFKHFGGEYGFFHNGLYVTHPKDNNQLIPLEGSSELIKNLILEETLSAYEALGAKKIIIEDKTDLIGNAGIFGKGVKVDVNGNYSKNILREKTFGKGIFDPERALKNKYFIHDFPNIKTTITGRIDGNQTMEKFTETIILSAGLDIDVLSLYKGNANFKYTRKWSFEVEFYDKNEL</sequence>
<dbReference type="eggNOG" id="ENOG5033TNV">
    <property type="taxonomic scope" value="Bacteria"/>
</dbReference>
<organism evidence="1 2">
    <name type="scientific">Epilithonimonas lactis</name>
    <dbReference type="NCBI Taxonomy" id="421072"/>
    <lineage>
        <taxon>Bacteria</taxon>
        <taxon>Pseudomonadati</taxon>
        <taxon>Bacteroidota</taxon>
        <taxon>Flavobacteriia</taxon>
        <taxon>Flavobacteriales</taxon>
        <taxon>Weeksellaceae</taxon>
        <taxon>Chryseobacterium group</taxon>
        <taxon>Epilithonimonas</taxon>
    </lineage>
</organism>
<evidence type="ECO:0000313" key="2">
    <source>
        <dbReference type="Proteomes" id="UP000028623"/>
    </source>
</evidence>
<comment type="caution">
    <text evidence="1">The sequence shown here is derived from an EMBL/GenBank/DDBJ whole genome shotgun (WGS) entry which is preliminary data.</text>
</comment>
<dbReference type="Proteomes" id="UP000028623">
    <property type="component" value="Unassembled WGS sequence"/>
</dbReference>
<proteinExistence type="predicted"/>
<evidence type="ECO:0000313" key="1">
    <source>
        <dbReference type="EMBL" id="KFC21120.1"/>
    </source>
</evidence>
<reference evidence="1 2" key="1">
    <citation type="submission" date="2014-07" db="EMBL/GenBank/DDBJ databases">
        <title>Epilithonimonas lactis LMG 22401 Genome.</title>
        <authorList>
            <person name="Pipes S.E."/>
            <person name="Stropko S.J."/>
        </authorList>
    </citation>
    <scope>NUCLEOTIDE SEQUENCE [LARGE SCALE GENOMIC DNA]</scope>
    <source>
        <strain evidence="1 2">LMG 24401</strain>
    </source>
</reference>
<dbReference type="AlphaFoldDB" id="A0A085BF75"/>
<dbReference type="EMBL" id="JPLY01000004">
    <property type="protein sequence ID" value="KFC21120.1"/>
    <property type="molecule type" value="Genomic_DNA"/>
</dbReference>
<accession>A0A085BF75</accession>
<dbReference type="OrthoDB" id="1275269at2"/>